<feature type="domain" description="Response regulatory" evidence="2">
    <location>
        <begin position="7"/>
        <end position="119"/>
    </location>
</feature>
<organism evidence="3 4">
    <name type="scientific">Shinella fusca</name>
    <dbReference type="NCBI Taxonomy" id="544480"/>
    <lineage>
        <taxon>Bacteria</taxon>
        <taxon>Pseudomonadati</taxon>
        <taxon>Pseudomonadota</taxon>
        <taxon>Alphaproteobacteria</taxon>
        <taxon>Hyphomicrobiales</taxon>
        <taxon>Rhizobiaceae</taxon>
        <taxon>Shinella</taxon>
    </lineage>
</organism>
<dbReference type="EMBL" id="JACHIK010000007">
    <property type="protein sequence ID" value="MBB5043048.1"/>
    <property type="molecule type" value="Genomic_DNA"/>
</dbReference>
<sequence>MKTDLPHILIAEPEFLIALDAEYLIKAAFDCRVTLQRPEQVDHWDLAALADVDLCLLDVPGETAETLARIRRLVDKGVPLLLTTISEIQRGGVTGFEVVPVVTKPFEAETLTALVKARLRPRPQPLETTDQN</sequence>
<keyword evidence="1" id="KW-0597">Phosphoprotein</keyword>
<protein>
    <submittedName>
        <fullName evidence="3">DNA-binding response OmpR family regulator</fullName>
    </submittedName>
</protein>
<dbReference type="GO" id="GO:0000160">
    <property type="term" value="P:phosphorelay signal transduction system"/>
    <property type="evidence" value="ECO:0007669"/>
    <property type="project" value="InterPro"/>
</dbReference>
<dbReference type="AlphaFoldDB" id="A0A7W7YVF7"/>
<evidence type="ECO:0000256" key="1">
    <source>
        <dbReference type="PROSITE-ProRule" id="PRU00169"/>
    </source>
</evidence>
<keyword evidence="4" id="KW-1185">Reference proteome</keyword>
<evidence type="ECO:0000313" key="4">
    <source>
        <dbReference type="Proteomes" id="UP000535406"/>
    </source>
</evidence>
<reference evidence="3 4" key="1">
    <citation type="submission" date="2020-08" db="EMBL/GenBank/DDBJ databases">
        <title>Genomic Encyclopedia of Type Strains, Phase IV (KMG-IV): sequencing the most valuable type-strain genomes for metagenomic binning, comparative biology and taxonomic classification.</title>
        <authorList>
            <person name="Goeker M."/>
        </authorList>
    </citation>
    <scope>NUCLEOTIDE SEQUENCE [LARGE SCALE GENOMIC DNA]</scope>
    <source>
        <strain evidence="3 4">DSM 21319</strain>
    </source>
</reference>
<evidence type="ECO:0000313" key="3">
    <source>
        <dbReference type="EMBL" id="MBB5043048.1"/>
    </source>
</evidence>
<dbReference type="SUPFAM" id="SSF52172">
    <property type="entry name" value="CheY-like"/>
    <property type="match status" value="1"/>
</dbReference>
<gene>
    <name evidence="3" type="ORF">HNQ66_002449</name>
</gene>
<feature type="modified residue" description="4-aspartylphosphate" evidence="1">
    <location>
        <position position="58"/>
    </location>
</feature>
<dbReference type="Proteomes" id="UP000535406">
    <property type="component" value="Unassembled WGS sequence"/>
</dbReference>
<dbReference type="GO" id="GO:0003677">
    <property type="term" value="F:DNA binding"/>
    <property type="evidence" value="ECO:0007669"/>
    <property type="project" value="UniProtKB-KW"/>
</dbReference>
<dbReference type="InterPro" id="IPR011006">
    <property type="entry name" value="CheY-like_superfamily"/>
</dbReference>
<dbReference type="Gene3D" id="3.40.50.2300">
    <property type="match status" value="1"/>
</dbReference>
<keyword evidence="3" id="KW-0238">DNA-binding</keyword>
<dbReference type="RefSeq" id="WP_184144426.1">
    <property type="nucleotide sequence ID" value="NZ_JACHIK010000007.1"/>
</dbReference>
<dbReference type="InterPro" id="IPR001789">
    <property type="entry name" value="Sig_transdc_resp-reg_receiver"/>
</dbReference>
<name>A0A7W7YVF7_9HYPH</name>
<proteinExistence type="predicted"/>
<dbReference type="PROSITE" id="PS50110">
    <property type="entry name" value="RESPONSE_REGULATORY"/>
    <property type="match status" value="1"/>
</dbReference>
<accession>A0A7W7YVF7</accession>
<evidence type="ECO:0000259" key="2">
    <source>
        <dbReference type="PROSITE" id="PS50110"/>
    </source>
</evidence>
<comment type="caution">
    <text evidence="3">The sequence shown here is derived from an EMBL/GenBank/DDBJ whole genome shotgun (WGS) entry which is preliminary data.</text>
</comment>